<dbReference type="Pfam" id="PF10112">
    <property type="entry name" value="Halogen_Hydrol"/>
    <property type="match status" value="1"/>
</dbReference>
<dbReference type="RefSeq" id="WP_269312412.1">
    <property type="nucleotide sequence ID" value="NZ_CP114052.1"/>
</dbReference>
<keyword evidence="1" id="KW-0472">Membrane</keyword>
<evidence type="ECO:0000313" key="2">
    <source>
        <dbReference type="EMBL" id="WAW15733.1"/>
    </source>
</evidence>
<name>A0ABY7JQV1_9FIRM</name>
<evidence type="ECO:0000256" key="1">
    <source>
        <dbReference type="SAM" id="Phobius"/>
    </source>
</evidence>
<feature type="transmembrane region" description="Helical" evidence="1">
    <location>
        <begin position="92"/>
        <end position="116"/>
    </location>
</feature>
<dbReference type="InterPro" id="IPR018770">
    <property type="entry name" value="ChloroindolylP_hydrolase"/>
</dbReference>
<accession>A0ABY7JQV1</accession>
<gene>
    <name evidence="2" type="ORF">O0R46_04585</name>
</gene>
<protein>
    <submittedName>
        <fullName evidence="2">5-bromo-4-chloroindolyl phosphate hydrolysis family protein</fullName>
    </submittedName>
</protein>
<organism evidence="2 3">
    <name type="scientific">Peptostreptococcus equinus</name>
    <dbReference type="NCBI Taxonomy" id="3003601"/>
    <lineage>
        <taxon>Bacteria</taxon>
        <taxon>Bacillati</taxon>
        <taxon>Bacillota</taxon>
        <taxon>Clostridia</taxon>
        <taxon>Peptostreptococcales</taxon>
        <taxon>Peptostreptococcaceae</taxon>
        <taxon>Peptostreptococcus</taxon>
    </lineage>
</organism>
<keyword evidence="1" id="KW-0812">Transmembrane</keyword>
<sequence length="383" mass="44293">MQKDLNETIQKTIDFAFKEAERSKILNMLNASDFVKTRNDIVRNGYEKAKNTDWKMSYKDFTTKAMFKNQRLKNNQSLLEKYVIRPSGFVKFLVGTIASFSLGALIMLVSLVFGLVGISSGINLIISITIASILFLVGIYFSKKMAYISRFDKYISKLNMSGFTEIKELRRKSNIDMKVMMKDLKKMINDGNLIEGHLVEDDTILITDNNTYEQYLHAQTLKYKNMEEEEKIKSNRDLYDVISTCEKQINDINKYKGKFDRVEVNNEVDMLSENTIKIKEYLKLKPESLKYVDRFVNYYLPTTTKLLASYDELDNNGVETQADKESKENIHSAFIALNLAYKNLFEQITSINNMDINADISVLNTMLTQDGLKTNKEFEKVIK</sequence>
<proteinExistence type="predicted"/>
<evidence type="ECO:0000313" key="3">
    <source>
        <dbReference type="Proteomes" id="UP001164187"/>
    </source>
</evidence>
<feature type="transmembrane region" description="Helical" evidence="1">
    <location>
        <begin position="122"/>
        <end position="141"/>
    </location>
</feature>
<dbReference type="EMBL" id="CP114052">
    <property type="protein sequence ID" value="WAW15733.1"/>
    <property type="molecule type" value="Genomic_DNA"/>
</dbReference>
<keyword evidence="1" id="KW-1133">Transmembrane helix</keyword>
<reference evidence="2" key="1">
    <citation type="submission" date="2022-12" db="EMBL/GenBank/DDBJ databases">
        <title>Peptostreptococcus.</title>
        <authorList>
            <person name="Lee S.H."/>
        </authorList>
    </citation>
    <scope>NUCLEOTIDE SEQUENCE</scope>
    <source>
        <strain evidence="2">CBA3647</strain>
    </source>
</reference>
<dbReference type="Proteomes" id="UP001164187">
    <property type="component" value="Chromosome"/>
</dbReference>
<keyword evidence="3" id="KW-1185">Reference proteome</keyword>